<feature type="compositionally biased region" description="Polar residues" evidence="1">
    <location>
        <begin position="28"/>
        <end position="38"/>
    </location>
</feature>
<dbReference type="AlphaFoldDB" id="Q965Q6"/>
<dbReference type="FunCoup" id="Q965Q6">
    <property type="interactions" value="147"/>
</dbReference>
<feature type="region of interest" description="Disordered" evidence="1">
    <location>
        <begin position="281"/>
        <end position="314"/>
    </location>
</feature>
<evidence type="ECO:0007829" key="5">
    <source>
        <dbReference type="PeptideAtlas" id="Q965Q6"/>
    </source>
</evidence>
<dbReference type="PeptideAtlas" id="Q965Q6"/>
<protein>
    <submittedName>
        <fullName evidence="2">Drf_GBD domain-containing protein</fullName>
    </submittedName>
</protein>
<proteinExistence type="evidence at protein level"/>
<feature type="compositionally biased region" description="Polar residues" evidence="1">
    <location>
        <begin position="51"/>
        <end position="68"/>
    </location>
</feature>
<dbReference type="AGR" id="WB:WBGene00021749"/>
<accession>Q965Q6</accession>
<keyword evidence="3" id="KW-1185">Reference proteome</keyword>
<dbReference type="InParanoid" id="Q965Q6"/>
<evidence type="ECO:0000313" key="2">
    <source>
        <dbReference type="EMBL" id="CCD72443.2"/>
    </source>
</evidence>
<dbReference type="HOGENOM" id="CLU_522998_0_0_1"/>
<feature type="compositionally biased region" description="Low complexity" evidence="1">
    <location>
        <begin position="403"/>
        <end position="429"/>
    </location>
</feature>
<dbReference type="Proteomes" id="UP000001940">
    <property type="component" value="Chromosome V"/>
</dbReference>
<feature type="region of interest" description="Disordered" evidence="1">
    <location>
        <begin position="119"/>
        <end position="142"/>
    </location>
</feature>
<name>Q965Q6_CAEEL</name>
<feature type="region of interest" description="Disordered" evidence="1">
    <location>
        <begin position="209"/>
        <end position="238"/>
    </location>
</feature>
<feature type="region of interest" description="Disordered" evidence="1">
    <location>
        <begin position="1"/>
        <end position="79"/>
    </location>
</feature>
<reference evidence="2 3" key="1">
    <citation type="journal article" date="1998" name="Science">
        <title>Genome sequence of the nematode C. elegans: a platform for investigating biology.</title>
        <authorList>
            <consortium name="The C. elegans sequencing consortium"/>
            <person name="Sulson J.E."/>
            <person name="Waterston R."/>
        </authorList>
    </citation>
    <scope>NUCLEOTIDE SEQUENCE [LARGE SCALE GENOMIC DNA]</scope>
    <source>
        <strain evidence="2 3">Bristol N2</strain>
    </source>
</reference>
<feature type="compositionally biased region" description="Low complexity" evidence="1">
    <location>
        <begin position="368"/>
        <end position="377"/>
    </location>
</feature>
<dbReference type="WormBase" id="Y50D4C.5a">
    <property type="protein sequence ID" value="CE52464"/>
    <property type="gene ID" value="WBGene00021749"/>
</dbReference>
<organism evidence="2 3">
    <name type="scientific">Caenorhabditis elegans</name>
    <dbReference type="NCBI Taxonomy" id="6239"/>
    <lineage>
        <taxon>Eukaryota</taxon>
        <taxon>Metazoa</taxon>
        <taxon>Ecdysozoa</taxon>
        <taxon>Nematoda</taxon>
        <taxon>Chromadorea</taxon>
        <taxon>Rhabditida</taxon>
        <taxon>Rhabditina</taxon>
        <taxon>Rhabditomorpha</taxon>
        <taxon>Rhabditoidea</taxon>
        <taxon>Rhabditidae</taxon>
        <taxon>Peloderinae</taxon>
        <taxon>Caenorhabditis</taxon>
    </lineage>
</organism>
<keyword evidence="5" id="KW-1267">Proteomics identification</keyword>
<dbReference type="Bgee" id="WBGene00021749">
    <property type="expression patterns" value="Expressed in embryo and 3 other cell types or tissues"/>
</dbReference>
<gene>
    <name evidence="2" type="ORF">CELE_Y50D4C.5</name>
    <name evidence="2 4" type="ORF">Y50D4C.5</name>
</gene>
<dbReference type="SMR" id="Q965Q6"/>
<dbReference type="ExpressionAtlas" id="Q965Q6">
    <property type="expression patterns" value="baseline and differential"/>
</dbReference>
<feature type="compositionally biased region" description="Basic and acidic residues" evidence="1">
    <location>
        <begin position="125"/>
        <end position="138"/>
    </location>
</feature>
<dbReference type="PaxDb" id="6239-Y50D4C.5"/>
<dbReference type="UCSC" id="Y50D4C.5">
    <property type="organism name" value="c. elegans"/>
</dbReference>
<evidence type="ECO:0000256" key="1">
    <source>
        <dbReference type="SAM" id="MobiDB-lite"/>
    </source>
</evidence>
<evidence type="ECO:0000313" key="4">
    <source>
        <dbReference type="WormBase" id="Y50D4C.5a"/>
    </source>
</evidence>
<feature type="compositionally biased region" description="Polar residues" evidence="1">
    <location>
        <begin position="281"/>
        <end position="298"/>
    </location>
</feature>
<dbReference type="EMBL" id="BX284605">
    <property type="protein sequence ID" value="CCD72443.2"/>
    <property type="molecule type" value="Genomic_DNA"/>
</dbReference>
<sequence length="560" mass="62129">MANRDHGYRQNGNEGYGRGNNFDRNKYRQTMPSNSRFNPISPPNNHYRPRSPTQSYSSNATNYEQPWNSPRFRAPADPAEPKFRRTYSMAAKNNEKIDKIPESTEKNRPKINFKEFGKKISQKFKKSDNKKGKNDAKSARMSAPNLKIGEASTSQPQLPKISSPVKKKITVSTAAVNMKMQPEDRMKMFQKMGREQSLKVSTLQRMQRERQRDFSLVPGPGRASLETNGPVPADSNQSIDSMIVFNTTPNGRSSSESLSVVDDDVEPVFKNSLNNKHVTSAQFQQAQKSGPSFTSTPRLNHGGTSAAAASSPTISNVRSISEASFCMMSSGSSMPSSSSTIYYSADTLAEAGTRIPAGMPSRSMTDVTLASTASTPTPSTPLPTRPAAAAAQKSVKQEVYEQSSSSNCPSISSTPRSSEDPANQQQQQLQGQNVVFGAHPEHLNNLWMVSKEIRDQQLQLERSIPLLEKLRTRAMDIDQQRIALLDEKLDNPSVDDMRRVWSINRELQDLNSEMGMASLTIQNANEFLPYLEMRRNELLSNNPPNHPANPPFQTTGASFV</sequence>
<feature type="region of interest" description="Disordered" evidence="1">
    <location>
        <begin position="355"/>
        <end position="429"/>
    </location>
</feature>
<evidence type="ECO:0000313" key="3">
    <source>
        <dbReference type="Proteomes" id="UP000001940"/>
    </source>
</evidence>
<dbReference type="OrthoDB" id="5817816at2759"/>
<dbReference type="eggNOG" id="ENOG502TGDM">
    <property type="taxonomic scope" value="Eukaryota"/>
</dbReference>
<feature type="region of interest" description="Disordered" evidence="1">
    <location>
        <begin position="539"/>
        <end position="560"/>
    </location>
</feature>